<dbReference type="AlphaFoldDB" id="A0A9X4KGL6"/>
<accession>A0A9X4KGL6</accession>
<dbReference type="GO" id="GO:0016787">
    <property type="term" value="F:hydrolase activity"/>
    <property type="evidence" value="ECO:0007669"/>
    <property type="project" value="UniProtKB-KW"/>
</dbReference>
<keyword evidence="7" id="KW-1185">Reference proteome</keyword>
<feature type="domain" description="Glycosyl hydrolase family 13 catalytic" evidence="5">
    <location>
        <begin position="59"/>
        <end position="307"/>
    </location>
</feature>
<dbReference type="InterPro" id="IPR017853">
    <property type="entry name" value="GH"/>
</dbReference>
<keyword evidence="3 4" id="KW-0732">Signal</keyword>
<dbReference type="RefSeq" id="WP_277565660.1">
    <property type="nucleotide sequence ID" value="NZ_JAPDHZ010000003.1"/>
</dbReference>
<dbReference type="InterPro" id="IPR006047">
    <property type="entry name" value="GH13_cat_dom"/>
</dbReference>
<dbReference type="PANTHER" id="PTHR10357">
    <property type="entry name" value="ALPHA-AMYLASE FAMILY MEMBER"/>
    <property type="match status" value="1"/>
</dbReference>
<dbReference type="Pfam" id="PF00128">
    <property type="entry name" value="Alpha-amylase"/>
    <property type="match status" value="1"/>
</dbReference>
<comment type="cofactor">
    <cofactor evidence="1">
        <name>Ca(2+)</name>
        <dbReference type="ChEBI" id="CHEBI:29108"/>
    </cofactor>
</comment>
<dbReference type="Proteomes" id="UP001153387">
    <property type="component" value="Unassembled WGS sequence"/>
</dbReference>
<dbReference type="Gene3D" id="3.20.20.80">
    <property type="entry name" value="Glycosidases"/>
    <property type="match status" value="1"/>
</dbReference>
<protein>
    <submittedName>
        <fullName evidence="6">Alpha-amylase family glycosyl hydrolase</fullName>
    </submittedName>
</protein>
<dbReference type="GO" id="GO:0046872">
    <property type="term" value="F:metal ion binding"/>
    <property type="evidence" value="ECO:0007669"/>
    <property type="project" value="UniProtKB-KW"/>
</dbReference>
<name>A0A9X4KGL6_9BACL</name>
<evidence type="ECO:0000313" key="7">
    <source>
        <dbReference type="Proteomes" id="UP001153387"/>
    </source>
</evidence>
<dbReference type="EMBL" id="JAPDHZ010000003">
    <property type="protein sequence ID" value="MDG0791813.1"/>
    <property type="molecule type" value="Genomic_DNA"/>
</dbReference>
<gene>
    <name evidence="6" type="ORF">OMP38_13795</name>
</gene>
<feature type="chain" id="PRO_5040973895" evidence="4">
    <location>
        <begin position="34"/>
        <end position="308"/>
    </location>
</feature>
<dbReference type="SUPFAM" id="SSF51445">
    <property type="entry name" value="(Trans)glycosidases"/>
    <property type="match status" value="1"/>
</dbReference>
<keyword evidence="6" id="KW-0378">Hydrolase</keyword>
<proteinExistence type="predicted"/>
<reference evidence="6 7" key="1">
    <citation type="submission" date="2022-10" db="EMBL/GenBank/DDBJ databases">
        <title>Comparative genomic analysis of Cohnella hashimotonis sp. nov., isolated from the International Space Station.</title>
        <authorList>
            <person name="Simpson A."/>
            <person name="Venkateswaran K."/>
        </authorList>
    </citation>
    <scope>NUCLEOTIDE SEQUENCE [LARGE SCALE GENOMIC DNA]</scope>
    <source>
        <strain evidence="6 7">DSM 18997</strain>
    </source>
</reference>
<evidence type="ECO:0000256" key="1">
    <source>
        <dbReference type="ARBA" id="ARBA00001913"/>
    </source>
</evidence>
<evidence type="ECO:0000256" key="3">
    <source>
        <dbReference type="ARBA" id="ARBA00022729"/>
    </source>
</evidence>
<evidence type="ECO:0000259" key="5">
    <source>
        <dbReference type="SMART" id="SM00642"/>
    </source>
</evidence>
<dbReference type="PANTHER" id="PTHR10357:SF215">
    <property type="entry name" value="ALPHA-AMYLASE 1"/>
    <property type="match status" value="1"/>
</dbReference>
<evidence type="ECO:0000313" key="6">
    <source>
        <dbReference type="EMBL" id="MDG0791813.1"/>
    </source>
</evidence>
<evidence type="ECO:0000256" key="2">
    <source>
        <dbReference type="ARBA" id="ARBA00022723"/>
    </source>
</evidence>
<dbReference type="GO" id="GO:0005975">
    <property type="term" value="P:carbohydrate metabolic process"/>
    <property type="evidence" value="ECO:0007669"/>
    <property type="project" value="InterPro"/>
</dbReference>
<evidence type="ECO:0000256" key="4">
    <source>
        <dbReference type="SAM" id="SignalP"/>
    </source>
</evidence>
<comment type="caution">
    <text evidence="6">The sequence shown here is derived from an EMBL/GenBank/DDBJ whole genome shotgun (WGS) entry which is preliminary data.</text>
</comment>
<feature type="signal peptide" evidence="4">
    <location>
        <begin position="1"/>
        <end position="33"/>
    </location>
</feature>
<dbReference type="SMART" id="SM00642">
    <property type="entry name" value="Aamy"/>
    <property type="match status" value="1"/>
</dbReference>
<sequence>MNRRWNKVLAHVLIWCMAVVSFPFVTASNPVYAEEPIEAPVAKAAATTGNATPERIRDGVILHAFDWNLSVIQENLQAIADAGYTAIQTSPIMGSSTGGTGWASSYSPRNMVAGGNGNKFGDRDAFVSLTSAANALGIKVVVDVIPNHMGSAANSDAPWNDSTYFHNVTGNVGYNDRFLLTQPEMISGLRDLDTHAKFVQDAYIAYLKDIIDAGASGFRYDAIKHIELDDDAPSPASIAAGAANPRYTDGKFASDYVKNVTGAVKAYLEAKGKVNFQYGEVLQGGRPQHGQDARLCQVCRPDRLQVRA</sequence>
<keyword evidence="2" id="KW-0479">Metal-binding</keyword>
<organism evidence="6 7">
    <name type="scientific">Cohnella ginsengisoli</name>
    <dbReference type="NCBI Taxonomy" id="425004"/>
    <lineage>
        <taxon>Bacteria</taxon>
        <taxon>Bacillati</taxon>
        <taxon>Bacillota</taxon>
        <taxon>Bacilli</taxon>
        <taxon>Bacillales</taxon>
        <taxon>Paenibacillaceae</taxon>
        <taxon>Cohnella</taxon>
    </lineage>
</organism>